<reference evidence="5 6" key="1">
    <citation type="submission" date="2016-04" db="EMBL/GenBank/DDBJ databases">
        <authorList>
            <person name="Chen L."/>
            <person name="Zhuang W."/>
            <person name="Wang G."/>
        </authorList>
    </citation>
    <scope>NUCLEOTIDE SEQUENCE [LARGE SCALE GENOMIC DNA]</scope>
    <source>
        <strain evidence="6">GR20</strain>
    </source>
</reference>
<dbReference type="InterPro" id="IPR009057">
    <property type="entry name" value="Homeodomain-like_sf"/>
</dbReference>
<name>A0ABX3NP12_9BACT</name>
<evidence type="ECO:0000256" key="2">
    <source>
        <dbReference type="ARBA" id="ARBA00023125"/>
    </source>
</evidence>
<dbReference type="SMART" id="SM00342">
    <property type="entry name" value="HTH_ARAC"/>
    <property type="match status" value="1"/>
</dbReference>
<sequence length="298" mass="34888">MKHYKTINELTKTNGYPPSEHPLVGLLTCRELVACSIGESEFTSDFYIIALKKIKSGLFNYGRTRYDHDNGSMYFTRPRQVVEINNIETAEKAFVIMIHEDFFISHPLHEEIRKYGFFDYEINEALHLSANEEQIMWEIYRKIEREVNNNQDEYSRDIILAHVDSLLKYSQRFYKRQFINRVVLSGKLATRFTALLAGYFDQKLHLSQGLPTVKFMAAELNTSTRYLTDLLKEQTGKTALDHIHSFLIEEAKNMLRSTDNTVAETAYQLGFENPPYFSRLFKKETGVSPNQYREQFLN</sequence>
<keyword evidence="2" id="KW-0238">DNA-binding</keyword>
<comment type="caution">
    <text evidence="5">The sequence shown here is derived from an EMBL/GenBank/DDBJ whole genome shotgun (WGS) entry which is preliminary data.</text>
</comment>
<organism evidence="5 6">
    <name type="scientific">Niastella koreensis</name>
    <dbReference type="NCBI Taxonomy" id="354356"/>
    <lineage>
        <taxon>Bacteria</taxon>
        <taxon>Pseudomonadati</taxon>
        <taxon>Bacteroidota</taxon>
        <taxon>Chitinophagia</taxon>
        <taxon>Chitinophagales</taxon>
        <taxon>Chitinophagaceae</taxon>
        <taxon>Niastella</taxon>
    </lineage>
</organism>
<dbReference type="InterPro" id="IPR020449">
    <property type="entry name" value="Tscrpt_reg_AraC-type_HTH"/>
</dbReference>
<dbReference type="Proteomes" id="UP000192277">
    <property type="component" value="Unassembled WGS sequence"/>
</dbReference>
<dbReference type="PANTHER" id="PTHR43280:SF32">
    <property type="entry name" value="TRANSCRIPTIONAL REGULATORY PROTEIN"/>
    <property type="match status" value="1"/>
</dbReference>
<dbReference type="RefSeq" id="WP_014221014.1">
    <property type="nucleotide sequence ID" value="NZ_LWBO01000055.1"/>
</dbReference>
<dbReference type="PRINTS" id="PR00032">
    <property type="entry name" value="HTHARAC"/>
</dbReference>
<dbReference type="Pfam" id="PF12833">
    <property type="entry name" value="HTH_18"/>
    <property type="match status" value="1"/>
</dbReference>
<dbReference type="EMBL" id="LWBO01000055">
    <property type="protein sequence ID" value="OQP41820.1"/>
    <property type="molecule type" value="Genomic_DNA"/>
</dbReference>
<accession>A0ABX3NP12</accession>
<dbReference type="PROSITE" id="PS01124">
    <property type="entry name" value="HTH_ARAC_FAMILY_2"/>
    <property type="match status" value="1"/>
</dbReference>
<dbReference type="InterPro" id="IPR018060">
    <property type="entry name" value="HTH_AraC"/>
</dbReference>
<feature type="domain" description="HTH araC/xylS-type" evidence="4">
    <location>
        <begin position="194"/>
        <end position="295"/>
    </location>
</feature>
<evidence type="ECO:0000259" key="4">
    <source>
        <dbReference type="PROSITE" id="PS01124"/>
    </source>
</evidence>
<evidence type="ECO:0000313" key="5">
    <source>
        <dbReference type="EMBL" id="OQP41820.1"/>
    </source>
</evidence>
<keyword evidence="3" id="KW-0804">Transcription</keyword>
<keyword evidence="6" id="KW-1185">Reference proteome</keyword>
<proteinExistence type="predicted"/>
<evidence type="ECO:0000256" key="1">
    <source>
        <dbReference type="ARBA" id="ARBA00023015"/>
    </source>
</evidence>
<dbReference type="Gene3D" id="1.10.10.60">
    <property type="entry name" value="Homeodomain-like"/>
    <property type="match status" value="1"/>
</dbReference>
<evidence type="ECO:0000313" key="6">
    <source>
        <dbReference type="Proteomes" id="UP000192277"/>
    </source>
</evidence>
<evidence type="ECO:0000256" key="3">
    <source>
        <dbReference type="ARBA" id="ARBA00023163"/>
    </source>
</evidence>
<dbReference type="PANTHER" id="PTHR43280">
    <property type="entry name" value="ARAC-FAMILY TRANSCRIPTIONAL REGULATOR"/>
    <property type="match status" value="1"/>
</dbReference>
<dbReference type="SUPFAM" id="SSF46689">
    <property type="entry name" value="Homeodomain-like"/>
    <property type="match status" value="1"/>
</dbReference>
<protein>
    <submittedName>
        <fullName evidence="5">AraC family transcriptional regulator</fullName>
    </submittedName>
</protein>
<gene>
    <name evidence="5" type="ORF">A4D02_14165</name>
</gene>
<keyword evidence="1" id="KW-0805">Transcription regulation</keyword>